<sequence>MMDECDICKNKGKFCDVCCYNYEDYFEPLPDKEIEEIEHAEFRKEIQETLRPEKIRVSVLKEFREKFNLVRRFGSSEIVRYAPVQALETALMATNTHVLCYLPCEVPPELQGKGIIDLEDAFAEACSLSEWATHEYTRNILNPARYCCACDEFIVAGTKDFGDVIATEIILDGRRVFLNKKYLDLVMEAMGSERVKTFFDFKGRDLLLLTNYSGAKAVIMPLVSRECD</sequence>
<evidence type="ECO:0000313" key="2">
    <source>
        <dbReference type="Proteomes" id="UP000441717"/>
    </source>
</evidence>
<dbReference type="AlphaFoldDB" id="A0A6N7IP72"/>
<protein>
    <submittedName>
        <fullName evidence="1">Uncharacterized protein</fullName>
    </submittedName>
</protein>
<name>A0A6N7IP72_9FIRM</name>
<reference evidence="1 2" key="1">
    <citation type="submission" date="2019-10" db="EMBL/GenBank/DDBJ databases">
        <title>Comparative genomics of sulfur disproportionating microorganisms.</title>
        <authorList>
            <person name="Ward L.M."/>
            <person name="Bertran E."/>
            <person name="Johnston D."/>
        </authorList>
    </citation>
    <scope>NUCLEOTIDE SEQUENCE [LARGE SCALE GENOMIC DNA]</scope>
    <source>
        <strain evidence="1 2">DSM 14055</strain>
    </source>
</reference>
<gene>
    <name evidence="1" type="ORF">GFC01_06000</name>
</gene>
<keyword evidence="2" id="KW-1185">Reference proteome</keyword>
<evidence type="ECO:0000313" key="1">
    <source>
        <dbReference type="EMBL" id="MQL51822.1"/>
    </source>
</evidence>
<dbReference type="RefSeq" id="WP_152945760.1">
    <property type="nucleotide sequence ID" value="NZ_WHYR01000012.1"/>
</dbReference>
<comment type="caution">
    <text evidence="1">The sequence shown here is derived from an EMBL/GenBank/DDBJ whole genome shotgun (WGS) entry which is preliminary data.</text>
</comment>
<dbReference type="Proteomes" id="UP000441717">
    <property type="component" value="Unassembled WGS sequence"/>
</dbReference>
<dbReference type="EMBL" id="WHYR01000012">
    <property type="protein sequence ID" value="MQL51822.1"/>
    <property type="molecule type" value="Genomic_DNA"/>
</dbReference>
<dbReference type="OrthoDB" id="9997320at2"/>
<proteinExistence type="predicted"/>
<organism evidence="1 2">
    <name type="scientific">Desulfofundulus thermobenzoicus</name>
    <dbReference type="NCBI Taxonomy" id="29376"/>
    <lineage>
        <taxon>Bacteria</taxon>
        <taxon>Bacillati</taxon>
        <taxon>Bacillota</taxon>
        <taxon>Clostridia</taxon>
        <taxon>Eubacteriales</taxon>
        <taxon>Peptococcaceae</taxon>
        <taxon>Desulfofundulus</taxon>
    </lineage>
</organism>
<accession>A0A6N7IP72</accession>